<protein>
    <submittedName>
        <fullName evidence="1">Uncharacterized protein</fullName>
    </submittedName>
</protein>
<proteinExistence type="predicted"/>
<accession>A0ACB8BJB6</accession>
<dbReference type="Proteomes" id="UP000790709">
    <property type="component" value="Unassembled WGS sequence"/>
</dbReference>
<dbReference type="EMBL" id="MU266403">
    <property type="protein sequence ID" value="KAH7925368.1"/>
    <property type="molecule type" value="Genomic_DNA"/>
</dbReference>
<gene>
    <name evidence="1" type="ORF">BV22DRAFT_1129038</name>
</gene>
<evidence type="ECO:0000313" key="2">
    <source>
        <dbReference type="Proteomes" id="UP000790709"/>
    </source>
</evidence>
<sequence length="215" mass="24857">MLKRRRCKSRSPSVSQNPGSNDSDVVLQPDSYEPGPSRYMKFWFEDGTIVLRVEICLFRVHRPILSSHSQTFRRFFGLPDLYHGEIMMGCPVIYLQGNSAHFIHLLMTLYQPFYFRGFSYSFDLVSTILHLGTKYASETCAKRHRQPQAWLSLTLESFDDPTHALLARDHGWDNVIKVDTECFEILPRALYSCTRLPTSMILQGDGLRSLSWVDI</sequence>
<comment type="caution">
    <text evidence="1">The sequence shown here is derived from an EMBL/GenBank/DDBJ whole genome shotgun (WGS) entry which is preliminary data.</text>
</comment>
<name>A0ACB8BJB6_9AGAM</name>
<evidence type="ECO:0000313" key="1">
    <source>
        <dbReference type="EMBL" id="KAH7925368.1"/>
    </source>
</evidence>
<keyword evidence="2" id="KW-1185">Reference proteome</keyword>
<reference evidence="1" key="1">
    <citation type="journal article" date="2021" name="New Phytol.">
        <title>Evolutionary innovations through gain and loss of genes in the ectomycorrhizal Boletales.</title>
        <authorList>
            <person name="Wu G."/>
            <person name="Miyauchi S."/>
            <person name="Morin E."/>
            <person name="Kuo A."/>
            <person name="Drula E."/>
            <person name="Varga T."/>
            <person name="Kohler A."/>
            <person name="Feng B."/>
            <person name="Cao Y."/>
            <person name="Lipzen A."/>
            <person name="Daum C."/>
            <person name="Hundley H."/>
            <person name="Pangilinan J."/>
            <person name="Johnson J."/>
            <person name="Barry K."/>
            <person name="LaButti K."/>
            <person name="Ng V."/>
            <person name="Ahrendt S."/>
            <person name="Min B."/>
            <person name="Choi I.G."/>
            <person name="Park H."/>
            <person name="Plett J.M."/>
            <person name="Magnuson J."/>
            <person name="Spatafora J.W."/>
            <person name="Nagy L.G."/>
            <person name="Henrissat B."/>
            <person name="Grigoriev I.V."/>
            <person name="Yang Z.L."/>
            <person name="Xu J."/>
            <person name="Martin F.M."/>
        </authorList>
    </citation>
    <scope>NUCLEOTIDE SEQUENCE</scope>
    <source>
        <strain evidence="1">KUC20120723A-06</strain>
    </source>
</reference>
<organism evidence="1 2">
    <name type="scientific">Leucogyrophana mollusca</name>
    <dbReference type="NCBI Taxonomy" id="85980"/>
    <lineage>
        <taxon>Eukaryota</taxon>
        <taxon>Fungi</taxon>
        <taxon>Dikarya</taxon>
        <taxon>Basidiomycota</taxon>
        <taxon>Agaricomycotina</taxon>
        <taxon>Agaricomycetes</taxon>
        <taxon>Agaricomycetidae</taxon>
        <taxon>Boletales</taxon>
        <taxon>Boletales incertae sedis</taxon>
        <taxon>Leucogyrophana</taxon>
    </lineage>
</organism>